<proteinExistence type="predicted"/>
<comment type="caution">
    <text evidence="3">The sequence shown here is derived from an EMBL/GenBank/DDBJ whole genome shotgun (WGS) entry which is preliminary data.</text>
</comment>
<feature type="compositionally biased region" description="Basic and acidic residues" evidence="1">
    <location>
        <begin position="651"/>
        <end position="667"/>
    </location>
</feature>
<dbReference type="InterPro" id="IPR049050">
    <property type="entry name" value="nSTAND3"/>
</dbReference>
<dbReference type="Pfam" id="PF20720">
    <property type="entry name" value="nSTAND3"/>
    <property type="match status" value="1"/>
</dbReference>
<feature type="domain" description="Novel STAND NTPase 3" evidence="2">
    <location>
        <begin position="63"/>
        <end position="223"/>
    </location>
</feature>
<name>A0A3D9IFX3_9BACL</name>
<dbReference type="SUPFAM" id="SSF52540">
    <property type="entry name" value="P-loop containing nucleoside triphosphate hydrolases"/>
    <property type="match status" value="1"/>
</dbReference>
<protein>
    <recommendedName>
        <fullName evidence="2">Novel STAND NTPase 3 domain-containing protein</fullName>
    </recommendedName>
</protein>
<sequence>MDRDDLNRLLAQEQYQNVERTHYKLWLSSTNVLTGLVDEIVHRDILTESSYELEEIKSSVKVFVQNPSFVRAIDILDKFRYVLISGEPGIGKTTLGRSLVAYFLQRKGYQDFIYANTVGIARKMYKENEKQIFFFDDFWGDTFKDEKFPHNEEKHLLRFIKQVSESSNKILILASREYVLQQGMAEYQNEQLSKTLNIGKCFLQLEDYSELIRTKILFNHLYFSRLEWNYVRIIAERYEEIINHPNYNPRIIETFLDQGSVLFEESAPVEFFKEFLNYLNEPLDFWKNIFMKQTFGAKIAALILFLSSQPMRLMDLKSSYYSCIEAGGQINILDQGLEFDSIVTQLEKTMIKTYYQRTSSTILVKFQNPSIKDFLYQHLANNILYYGKMFIQGCPFINQLFFMFNATSSTRSIYDISDDDIFYQKMIHLPENLVIILRDRIISDFDILKYSYPERDVFERMPCIDEAPEDCIVKKLEDVIFHFGVNENPKMDEFIKDKIQYLVSLIHEKDYPLSYDDMVAFPGLIQEVIPLKIKLDRNKLINDFYERSRFAEHVLACHQFRDIFPEEFSEFYKINYKTIKRKIKYILLDDIDFFASNGEYDRIDWLIDIVYPEILERFKLRDSKTFRKELKINAGYLDEEDQTSRLNAVESNERKSRAKEEQQKKQEEMINIEKDSLLGKSEEILDQDIVDFIENNAQSASEARALVLLFESETPWFIQPFYSNWNRVSVLMAYYREKKKFPSTSALFYEEFASYLCTQINQLNSVTEIESMIDMFSEFAFEMMKKGQIIFSERTLANYPVFKNKLESGAIDLPTILAFPFIVQRGKWYEFQTLLFQSYLSLKSFLSSRDKKKTIPYKEFLNLRDAFIDSEHDIWVMCSELDLQYFNQQYLLPILNNYLTSVDATSSRTLCTSTLSFFDLKLNFKIPQDTFLPDYPGSCCNGLEASAFEFVDLDLLSIELYLSSSEMENTEENHSNLLRFSQFVIENGSKSDEDEYELDFKAYGADPKLLDILEALGVCDFVENIHRQVLLKIETAVNSNFCSRLDSYITDPKTRRFVSND</sequence>
<keyword evidence="4" id="KW-1185">Reference proteome</keyword>
<reference evidence="3 4" key="1">
    <citation type="submission" date="2018-07" db="EMBL/GenBank/DDBJ databases">
        <title>Genomic Encyclopedia of Type Strains, Phase III (KMG-III): the genomes of soil and plant-associated and newly described type strains.</title>
        <authorList>
            <person name="Whitman W."/>
        </authorList>
    </citation>
    <scope>NUCLEOTIDE SEQUENCE [LARGE SCALE GENOMIC DNA]</scope>
    <source>
        <strain evidence="3 4">CECT 7287</strain>
    </source>
</reference>
<dbReference type="Gene3D" id="3.40.50.300">
    <property type="entry name" value="P-loop containing nucleotide triphosphate hydrolases"/>
    <property type="match status" value="1"/>
</dbReference>
<evidence type="ECO:0000259" key="2">
    <source>
        <dbReference type="Pfam" id="PF20720"/>
    </source>
</evidence>
<evidence type="ECO:0000256" key="1">
    <source>
        <dbReference type="SAM" id="MobiDB-lite"/>
    </source>
</evidence>
<dbReference type="InterPro" id="IPR027417">
    <property type="entry name" value="P-loop_NTPase"/>
</dbReference>
<dbReference type="EMBL" id="QRDZ01000029">
    <property type="protein sequence ID" value="RED60610.1"/>
    <property type="molecule type" value="Genomic_DNA"/>
</dbReference>
<feature type="region of interest" description="Disordered" evidence="1">
    <location>
        <begin position="648"/>
        <end position="667"/>
    </location>
</feature>
<organism evidence="3 4">
    <name type="scientific">Cohnella phaseoli</name>
    <dbReference type="NCBI Taxonomy" id="456490"/>
    <lineage>
        <taxon>Bacteria</taxon>
        <taxon>Bacillati</taxon>
        <taxon>Bacillota</taxon>
        <taxon>Bacilli</taxon>
        <taxon>Bacillales</taxon>
        <taxon>Paenibacillaceae</taxon>
        <taxon>Cohnella</taxon>
    </lineage>
</organism>
<dbReference type="Proteomes" id="UP000256977">
    <property type="component" value="Unassembled WGS sequence"/>
</dbReference>
<evidence type="ECO:0000313" key="3">
    <source>
        <dbReference type="EMBL" id="RED60610.1"/>
    </source>
</evidence>
<gene>
    <name evidence="3" type="ORF">DFP98_12923</name>
</gene>
<dbReference type="AlphaFoldDB" id="A0A3D9IFX3"/>
<evidence type="ECO:0000313" key="4">
    <source>
        <dbReference type="Proteomes" id="UP000256977"/>
    </source>
</evidence>
<accession>A0A3D9IFX3</accession>